<comment type="caution">
    <text evidence="7">The sequence shown here is derived from an EMBL/GenBank/DDBJ whole genome shotgun (WGS) entry which is preliminary data.</text>
</comment>
<dbReference type="InterPro" id="IPR004045">
    <property type="entry name" value="Glutathione_S-Trfase_N"/>
</dbReference>
<dbReference type="InterPro" id="IPR040079">
    <property type="entry name" value="Glutathione_S-Trfase"/>
</dbReference>
<evidence type="ECO:0000256" key="2">
    <source>
        <dbReference type="ARBA" id="ARBA00022679"/>
    </source>
</evidence>
<comment type="function">
    <text evidence="5">Is involved in the conjugation of reduced glutathione to a wide number of exogenous and endogenous hydrophobic electrophiles.</text>
</comment>
<reference evidence="7" key="1">
    <citation type="submission" date="2019-09" db="EMBL/GenBank/DDBJ databases">
        <title>Draft genome information of white flower Hibiscus syriacus.</title>
        <authorList>
            <person name="Kim Y.-M."/>
        </authorList>
    </citation>
    <scope>NUCLEOTIDE SEQUENCE [LARGE SCALE GENOMIC DNA]</scope>
    <source>
        <strain evidence="7">YM2019G1</strain>
    </source>
</reference>
<dbReference type="PANTHER" id="PTHR11260">
    <property type="entry name" value="GLUTATHIONE S-TRANSFERASE, GST, SUPERFAMILY, GST DOMAIN CONTAINING"/>
    <property type="match status" value="1"/>
</dbReference>
<dbReference type="EMBL" id="VEPZ02001425">
    <property type="protein sequence ID" value="KAE8673560.1"/>
    <property type="molecule type" value="Genomic_DNA"/>
</dbReference>
<comment type="catalytic activity">
    <reaction evidence="4 5">
        <text>RX + glutathione = an S-substituted glutathione + a halide anion + H(+)</text>
        <dbReference type="Rhea" id="RHEA:16437"/>
        <dbReference type="ChEBI" id="CHEBI:15378"/>
        <dbReference type="ChEBI" id="CHEBI:16042"/>
        <dbReference type="ChEBI" id="CHEBI:17792"/>
        <dbReference type="ChEBI" id="CHEBI:57925"/>
        <dbReference type="ChEBI" id="CHEBI:90779"/>
        <dbReference type="EC" id="2.5.1.18"/>
    </reaction>
</comment>
<evidence type="ECO:0000313" key="8">
    <source>
        <dbReference type="Proteomes" id="UP000436088"/>
    </source>
</evidence>
<sequence>MGESNVKLLGSCLSPFASRVRIALRLKSVDHDFIEENLLQPKSKLLLKSNPVYKKIPVLIHDDNPICESLIILQYIDEVWPTAPSILPYDADERAESRFWAFYIDDKLVPTLIAVLIAESEDAKKAA</sequence>
<name>A0A6A2XUI8_HIBSY</name>
<dbReference type="Proteomes" id="UP000436088">
    <property type="component" value="Unassembled WGS sequence"/>
</dbReference>
<evidence type="ECO:0000259" key="6">
    <source>
        <dbReference type="PROSITE" id="PS50404"/>
    </source>
</evidence>
<comment type="subcellular location">
    <subcellularLocation>
        <location evidence="5">Cytoplasm</location>
        <location evidence="5">Cytosol</location>
    </subcellularLocation>
</comment>
<comment type="similarity">
    <text evidence="3">Belongs to the GST superfamily. Tau family.</text>
</comment>
<dbReference type="GO" id="GO:0009407">
    <property type="term" value="P:toxin catabolic process"/>
    <property type="evidence" value="ECO:0007669"/>
    <property type="project" value="UniProtKB-ARBA"/>
</dbReference>
<protein>
    <recommendedName>
        <fullName evidence="5">Glutathione S-transferase</fullName>
        <ecNumber evidence="5">2.5.1.18</ecNumber>
    </recommendedName>
</protein>
<evidence type="ECO:0000256" key="3">
    <source>
        <dbReference type="ARBA" id="ARBA00025743"/>
    </source>
</evidence>
<proteinExistence type="inferred from homology"/>
<dbReference type="PANTHER" id="PTHR11260:SF673">
    <property type="entry name" value="GLUTATHIONE TRANSFERASE"/>
    <property type="match status" value="1"/>
</dbReference>
<dbReference type="GO" id="GO:0004364">
    <property type="term" value="F:glutathione transferase activity"/>
    <property type="evidence" value="ECO:0007669"/>
    <property type="project" value="UniProtKB-UniRule"/>
</dbReference>
<keyword evidence="8" id="KW-1185">Reference proteome</keyword>
<keyword evidence="5" id="KW-0963">Cytoplasm</keyword>
<dbReference type="CDD" id="cd03058">
    <property type="entry name" value="GST_N_Tau"/>
    <property type="match status" value="1"/>
</dbReference>
<dbReference type="Pfam" id="PF02798">
    <property type="entry name" value="GST_N"/>
    <property type="match status" value="1"/>
</dbReference>
<evidence type="ECO:0000256" key="4">
    <source>
        <dbReference type="ARBA" id="ARBA00047960"/>
    </source>
</evidence>
<dbReference type="InterPro" id="IPR036249">
    <property type="entry name" value="Thioredoxin-like_sf"/>
</dbReference>
<dbReference type="SFLD" id="SFLDG00358">
    <property type="entry name" value="Main_(cytGST)"/>
    <property type="match status" value="1"/>
</dbReference>
<dbReference type="PROSITE" id="PS50404">
    <property type="entry name" value="GST_NTER"/>
    <property type="match status" value="1"/>
</dbReference>
<dbReference type="SFLD" id="SFLDS00019">
    <property type="entry name" value="Glutathione_Transferase_(cytos"/>
    <property type="match status" value="1"/>
</dbReference>
<keyword evidence="2 5" id="KW-0808">Transferase</keyword>
<gene>
    <name evidence="7" type="ORF">F3Y22_tig00111779pilonHSYRG00089</name>
</gene>
<dbReference type="Gene3D" id="3.40.30.10">
    <property type="entry name" value="Glutaredoxin"/>
    <property type="match status" value="1"/>
</dbReference>
<evidence type="ECO:0000256" key="5">
    <source>
        <dbReference type="RuleBase" id="RU369102"/>
    </source>
</evidence>
<organism evidence="7 8">
    <name type="scientific">Hibiscus syriacus</name>
    <name type="common">Rose of Sharon</name>
    <dbReference type="NCBI Taxonomy" id="106335"/>
    <lineage>
        <taxon>Eukaryota</taxon>
        <taxon>Viridiplantae</taxon>
        <taxon>Streptophyta</taxon>
        <taxon>Embryophyta</taxon>
        <taxon>Tracheophyta</taxon>
        <taxon>Spermatophyta</taxon>
        <taxon>Magnoliopsida</taxon>
        <taxon>eudicotyledons</taxon>
        <taxon>Gunneridae</taxon>
        <taxon>Pentapetalae</taxon>
        <taxon>rosids</taxon>
        <taxon>malvids</taxon>
        <taxon>Malvales</taxon>
        <taxon>Malvaceae</taxon>
        <taxon>Malvoideae</taxon>
        <taxon>Hibiscus</taxon>
    </lineage>
</organism>
<keyword evidence="1" id="KW-0216">Detoxification</keyword>
<dbReference type="GO" id="GO:0005829">
    <property type="term" value="C:cytosol"/>
    <property type="evidence" value="ECO:0007669"/>
    <property type="project" value="UniProtKB-SubCell"/>
</dbReference>
<dbReference type="Gene3D" id="1.20.1050.10">
    <property type="match status" value="1"/>
</dbReference>
<dbReference type="EC" id="2.5.1.18" evidence="5"/>
<accession>A0A6A2XUI8</accession>
<dbReference type="SUPFAM" id="SSF52833">
    <property type="entry name" value="Thioredoxin-like"/>
    <property type="match status" value="1"/>
</dbReference>
<feature type="domain" description="GST N-terminal" evidence="6">
    <location>
        <begin position="4"/>
        <end position="84"/>
    </location>
</feature>
<dbReference type="AlphaFoldDB" id="A0A6A2XUI8"/>
<dbReference type="GO" id="GO:0006749">
    <property type="term" value="P:glutathione metabolic process"/>
    <property type="evidence" value="ECO:0007669"/>
    <property type="project" value="TreeGrafter"/>
</dbReference>
<evidence type="ECO:0000313" key="7">
    <source>
        <dbReference type="EMBL" id="KAE8673560.1"/>
    </source>
</evidence>
<evidence type="ECO:0000256" key="1">
    <source>
        <dbReference type="ARBA" id="ARBA00022575"/>
    </source>
</evidence>
<dbReference type="InterPro" id="IPR045073">
    <property type="entry name" value="Omega/Tau-like"/>
</dbReference>
<dbReference type="FunFam" id="3.40.30.10:FF:000044">
    <property type="entry name" value="Glutathione S-transferase GSTU6"/>
    <property type="match status" value="1"/>
</dbReference>